<dbReference type="AlphaFoldDB" id="A0A558GK67"/>
<proteinExistence type="inferred from homology"/>
<evidence type="ECO:0000256" key="2">
    <source>
        <dbReference type="SAM" id="MobiDB-lite"/>
    </source>
</evidence>
<evidence type="ECO:0000256" key="1">
    <source>
        <dbReference type="ARBA" id="ARBA00005721"/>
    </source>
</evidence>
<organism evidence="3 4">
    <name type="scientific">Corynebacterium aurimucosum</name>
    <dbReference type="NCBI Taxonomy" id="169292"/>
    <lineage>
        <taxon>Bacteria</taxon>
        <taxon>Bacillati</taxon>
        <taxon>Actinomycetota</taxon>
        <taxon>Actinomycetes</taxon>
        <taxon>Mycobacteriales</taxon>
        <taxon>Corynebacteriaceae</taxon>
        <taxon>Corynebacterium</taxon>
    </lineage>
</organism>
<evidence type="ECO:0000313" key="4">
    <source>
        <dbReference type="Proteomes" id="UP000320531"/>
    </source>
</evidence>
<feature type="region of interest" description="Disordered" evidence="2">
    <location>
        <begin position="189"/>
        <end position="209"/>
    </location>
</feature>
<comment type="similarity">
    <text evidence="1">Belongs to the asp23 family.</text>
</comment>
<accession>A0A558GK67</accession>
<reference evidence="3 4" key="1">
    <citation type="submission" date="2019-07" db="EMBL/GenBank/DDBJ databases">
        <title>Draft genome of C. aurimucosum strain 14-2523.</title>
        <authorList>
            <person name="Pacheco L.G.C."/>
            <person name="Aguiar E.R.G.R."/>
            <person name="Navas J."/>
            <person name="Santos C.S."/>
            <person name="Rocha D.J.P.G."/>
        </authorList>
    </citation>
    <scope>NUCLEOTIDE SEQUENCE [LARGE SCALE GENOMIC DNA]</scope>
    <source>
        <strain evidence="3 4">14-2523</strain>
    </source>
</reference>
<dbReference type="Pfam" id="PF03780">
    <property type="entry name" value="Asp23"/>
    <property type="match status" value="1"/>
</dbReference>
<dbReference type="InterPro" id="IPR005531">
    <property type="entry name" value="Asp23"/>
</dbReference>
<comment type="caution">
    <text evidence="3">The sequence shown here is derived from an EMBL/GenBank/DDBJ whole genome shotgun (WGS) entry which is preliminary data.</text>
</comment>
<protein>
    <submittedName>
        <fullName evidence="3">Asp23/Gls24 family envelope stress response protein</fullName>
    </submittedName>
</protein>
<sequence>MSTESTGVALFGRTRFSLRAMEKVINAAIASVPGTAAVDAKLAGLAGRAFPRVMAQMDPDTQMVAVDVDIAVYWPSPVTEVAKAVRTAIREAVRDFTGFRTTRVNVTVGGAVPGERTTALAVETRAPLSAQIPAIVPERAVKPVDVSQRAAVRQVSTPAPVPVRTVRVPEAVRVRGVGKPADVTVRTEGFGPGENRYDKLRPIHTPEPQPLRAVTDPAPVQVRSVPAPREFALRHVEVPRPVEPRGVDLPHTSPLRVPHAKPLQLRPIAIRPSAEFTRRVDVPRPVPLRAITIREGGHHE</sequence>
<name>A0A558GK67_9CORY</name>
<dbReference type="EMBL" id="VMTY01000007">
    <property type="protein sequence ID" value="TVU57280.1"/>
    <property type="molecule type" value="Genomic_DNA"/>
</dbReference>
<gene>
    <name evidence="3" type="ORF">FQK23_03470</name>
</gene>
<evidence type="ECO:0000313" key="3">
    <source>
        <dbReference type="EMBL" id="TVU57280.1"/>
    </source>
</evidence>
<dbReference type="Proteomes" id="UP000320531">
    <property type="component" value="Unassembled WGS sequence"/>
</dbReference>